<feature type="transmembrane region" description="Helical" evidence="1">
    <location>
        <begin position="278"/>
        <end position="294"/>
    </location>
</feature>
<keyword evidence="4" id="KW-1185">Reference proteome</keyword>
<feature type="transmembrane region" description="Helical" evidence="1">
    <location>
        <begin position="76"/>
        <end position="96"/>
    </location>
</feature>
<feature type="transmembrane region" description="Helical" evidence="1">
    <location>
        <begin position="37"/>
        <end position="55"/>
    </location>
</feature>
<evidence type="ECO:0000313" key="3">
    <source>
        <dbReference type="EMBL" id="MBB3997982.1"/>
    </source>
</evidence>
<dbReference type="AlphaFoldDB" id="A0A7W6H499"/>
<dbReference type="EMBL" id="JACIEK010000003">
    <property type="protein sequence ID" value="MBB3997982.1"/>
    <property type="molecule type" value="Genomic_DNA"/>
</dbReference>
<keyword evidence="1" id="KW-0812">Transmembrane</keyword>
<dbReference type="GO" id="GO:0016020">
    <property type="term" value="C:membrane"/>
    <property type="evidence" value="ECO:0007669"/>
    <property type="project" value="TreeGrafter"/>
</dbReference>
<evidence type="ECO:0000259" key="2">
    <source>
        <dbReference type="Pfam" id="PF01757"/>
    </source>
</evidence>
<dbReference type="PANTHER" id="PTHR23028">
    <property type="entry name" value="ACETYLTRANSFERASE"/>
    <property type="match status" value="1"/>
</dbReference>
<gene>
    <name evidence="3" type="ORF">GGR04_001820</name>
</gene>
<dbReference type="GO" id="GO:0016747">
    <property type="term" value="F:acyltransferase activity, transferring groups other than amino-acyl groups"/>
    <property type="evidence" value="ECO:0007669"/>
    <property type="project" value="InterPro"/>
</dbReference>
<evidence type="ECO:0000256" key="1">
    <source>
        <dbReference type="SAM" id="Phobius"/>
    </source>
</evidence>
<dbReference type="GO" id="GO:0000271">
    <property type="term" value="P:polysaccharide biosynthetic process"/>
    <property type="evidence" value="ECO:0007669"/>
    <property type="project" value="TreeGrafter"/>
</dbReference>
<feature type="transmembrane region" description="Helical" evidence="1">
    <location>
        <begin position="102"/>
        <end position="123"/>
    </location>
</feature>
<dbReference type="PANTHER" id="PTHR23028:SF53">
    <property type="entry name" value="ACYL_TRANSF_3 DOMAIN-CONTAINING PROTEIN"/>
    <property type="match status" value="1"/>
</dbReference>
<protein>
    <submittedName>
        <fullName evidence="3">Peptidoglycan/LPS O-acetylase OafA/YrhL</fullName>
    </submittedName>
</protein>
<dbReference type="Proteomes" id="UP000542776">
    <property type="component" value="Unassembled WGS sequence"/>
</dbReference>
<evidence type="ECO:0000313" key="4">
    <source>
        <dbReference type="Proteomes" id="UP000542776"/>
    </source>
</evidence>
<dbReference type="InterPro" id="IPR050879">
    <property type="entry name" value="Acyltransferase_3"/>
</dbReference>
<dbReference type="InterPro" id="IPR002656">
    <property type="entry name" value="Acyl_transf_3_dom"/>
</dbReference>
<name>A0A7W6H499_9HYPH</name>
<reference evidence="3 4" key="1">
    <citation type="submission" date="2020-08" db="EMBL/GenBank/DDBJ databases">
        <title>Genomic Encyclopedia of Type Strains, Phase IV (KMG-IV): sequencing the most valuable type-strain genomes for metagenomic binning, comparative biology and taxonomic classification.</title>
        <authorList>
            <person name="Goeker M."/>
        </authorList>
    </citation>
    <scope>NUCLEOTIDE SEQUENCE [LARGE SCALE GENOMIC DNA]</scope>
    <source>
        <strain evidence="3 4">DSM 102238</strain>
    </source>
</reference>
<accession>A0A7W6H499</accession>
<sequence>MHGNDDKRFRPLDGLRGVAVLAVLTYHTAAIPEAGRVGVDLFFVLSGFLITDIIAAGHARGAPFFAHFYQRRIIRLYPALLAACLLLAVITGIFPWLDQTTFISIVASLTMVSNYTQALGYGFPMAFGHTWTLATEWQFYLVWPLVYFGVRSFTQRETSLLAVLGAGVLAVWLVRYETMGSMWSWRSLDARGDGLLYGCILSIALRARPSLQIPKIVLLVAVCGFVAIAFLPVQGELYASNLLAALVVWGVVTSRSTLLNRSLSVEWLVETGRISYGLYLYHFPIAALCFVGGLSPWSNLVVTFAFSVPLAILSWHLMERPLLQMKLRPRLAVAA</sequence>
<keyword evidence="1" id="KW-0472">Membrane</keyword>
<feature type="transmembrane region" description="Helical" evidence="1">
    <location>
        <begin position="300"/>
        <end position="318"/>
    </location>
</feature>
<feature type="transmembrane region" description="Helical" evidence="1">
    <location>
        <begin position="159"/>
        <end position="176"/>
    </location>
</feature>
<dbReference type="Pfam" id="PF01757">
    <property type="entry name" value="Acyl_transf_3"/>
    <property type="match status" value="1"/>
</dbReference>
<feature type="transmembrane region" description="Helical" evidence="1">
    <location>
        <begin position="216"/>
        <end position="233"/>
    </location>
</feature>
<feature type="transmembrane region" description="Helical" evidence="1">
    <location>
        <begin position="239"/>
        <end position="258"/>
    </location>
</feature>
<dbReference type="RefSeq" id="WP_183199516.1">
    <property type="nucleotide sequence ID" value="NZ_JACIEK010000003.1"/>
</dbReference>
<comment type="caution">
    <text evidence="3">The sequence shown here is derived from an EMBL/GenBank/DDBJ whole genome shotgun (WGS) entry which is preliminary data.</text>
</comment>
<keyword evidence="1" id="KW-1133">Transmembrane helix</keyword>
<feature type="domain" description="Acyltransferase 3" evidence="2">
    <location>
        <begin position="12"/>
        <end position="314"/>
    </location>
</feature>
<proteinExistence type="predicted"/>
<organism evidence="3 4">
    <name type="scientific">Aureimonas pseudogalii</name>
    <dbReference type="NCBI Taxonomy" id="1744844"/>
    <lineage>
        <taxon>Bacteria</taxon>
        <taxon>Pseudomonadati</taxon>
        <taxon>Pseudomonadota</taxon>
        <taxon>Alphaproteobacteria</taxon>
        <taxon>Hyphomicrobiales</taxon>
        <taxon>Aurantimonadaceae</taxon>
        <taxon>Aureimonas</taxon>
    </lineage>
</organism>